<keyword evidence="3" id="KW-0805">Transcription regulation</keyword>
<sequence length="472" mass="51794">MEFQQLPAISEEKFEAEVDLFERATDPDEVDKLLNRWLEMYLPALKPGNVLDQEAQEIIKIRFTYTDKMIKLARICRRIMEHQRNMSVRKVLLEQRQLTVSASNPYARHAAPSRSRSSVIALPVGSNGGQHTAPRIIYNGSYSTNNSTIKNVVINDVEAQPNSGMDGIQSIAAYETVATSSGTSLVTSSTTMQIPILTNNIHSRNSVEYNRPSSTSTSTQAMTNSMSSENNTYNIVDRNNIRHSINNEHAVQSTNTIETIGSVAAYETVATCTGSGIGISNAMDRTASSNTAALALSQPEISSTTMQMPIVHNSIRVLNSAENDRVTSTSTPIFNLPRPAASSTPMQAQNLPPTDDCNYTVLGPNGTTVSSKQFKDISFKVPSTATRSLLCLVFSEKVLAKNTLSGKPSPAFKDRQRPLKGQLDPDKVSDIIYCVRKNTNLSEKNVRTIITTKCADSTKKLRRLSQPPKATE</sequence>
<dbReference type="InterPro" id="IPR018379">
    <property type="entry name" value="BEN_domain"/>
</dbReference>
<gene>
    <name evidence="8" type="ORF">c0_g3_i1</name>
</gene>
<dbReference type="AlphaFoldDB" id="A0A0K8UA14"/>
<evidence type="ECO:0000256" key="5">
    <source>
        <dbReference type="ARBA" id="ARBA00023242"/>
    </source>
</evidence>
<dbReference type="GO" id="GO:0045666">
    <property type="term" value="P:positive regulation of neuron differentiation"/>
    <property type="evidence" value="ECO:0007669"/>
    <property type="project" value="InterPro"/>
</dbReference>
<keyword evidence="4" id="KW-0804">Transcription</keyword>
<reference evidence="8" key="1">
    <citation type="submission" date="2015-06" db="EMBL/GenBank/DDBJ databases">
        <authorList>
            <person name="Hoefler B.C."/>
            <person name="Straight P.D."/>
        </authorList>
    </citation>
    <scope>NUCLEOTIDE SEQUENCE</scope>
</reference>
<feature type="region of interest" description="Disordered" evidence="6">
    <location>
        <begin position="206"/>
        <end position="225"/>
    </location>
</feature>
<keyword evidence="2" id="KW-0678">Repressor</keyword>
<dbReference type="SMART" id="SM01025">
    <property type="entry name" value="BEN"/>
    <property type="match status" value="1"/>
</dbReference>
<evidence type="ECO:0000256" key="1">
    <source>
        <dbReference type="ARBA" id="ARBA00004123"/>
    </source>
</evidence>
<protein>
    <recommendedName>
        <fullName evidence="7">BEN domain-containing protein</fullName>
    </recommendedName>
</protein>
<dbReference type="Gene3D" id="1.10.10.2590">
    <property type="entry name" value="BEN domain"/>
    <property type="match status" value="1"/>
</dbReference>
<dbReference type="Pfam" id="PF10523">
    <property type="entry name" value="BEN"/>
    <property type="match status" value="1"/>
</dbReference>
<dbReference type="GO" id="GO:0005634">
    <property type="term" value="C:nucleus"/>
    <property type="evidence" value="ECO:0007669"/>
    <property type="project" value="UniProtKB-SubCell"/>
</dbReference>
<accession>A0A0K8UA14</accession>
<dbReference type="PANTHER" id="PTHR35346">
    <property type="entry name" value="BEN DOMAIN-CONTAINING PROTEIN 6"/>
    <property type="match status" value="1"/>
</dbReference>
<dbReference type="PANTHER" id="PTHR35346:SF1">
    <property type="entry name" value="BEN DOMAIN-CONTAINING PROTEIN 6"/>
    <property type="match status" value="1"/>
</dbReference>
<organism evidence="8">
    <name type="scientific">Bactrocera latifrons</name>
    <name type="common">Malaysian fruit fly</name>
    <name type="synonym">Chaetodacus latifrons</name>
    <dbReference type="NCBI Taxonomy" id="174628"/>
    <lineage>
        <taxon>Eukaryota</taxon>
        <taxon>Metazoa</taxon>
        <taxon>Ecdysozoa</taxon>
        <taxon>Arthropoda</taxon>
        <taxon>Hexapoda</taxon>
        <taxon>Insecta</taxon>
        <taxon>Pterygota</taxon>
        <taxon>Neoptera</taxon>
        <taxon>Endopterygota</taxon>
        <taxon>Diptera</taxon>
        <taxon>Brachycera</taxon>
        <taxon>Muscomorpha</taxon>
        <taxon>Tephritoidea</taxon>
        <taxon>Tephritidae</taxon>
        <taxon>Bactrocera</taxon>
        <taxon>Bactrocera</taxon>
    </lineage>
</organism>
<name>A0A0K8UA14_BACLA</name>
<keyword evidence="5" id="KW-0539">Nucleus</keyword>
<evidence type="ECO:0000256" key="4">
    <source>
        <dbReference type="ARBA" id="ARBA00023163"/>
    </source>
</evidence>
<dbReference type="EMBL" id="GDHF01029134">
    <property type="protein sequence ID" value="JAI23180.1"/>
    <property type="molecule type" value="Transcribed_RNA"/>
</dbReference>
<dbReference type="InterPro" id="IPR037496">
    <property type="entry name" value="BEND6-like"/>
</dbReference>
<evidence type="ECO:0000313" key="8">
    <source>
        <dbReference type="EMBL" id="JAI23180.1"/>
    </source>
</evidence>
<comment type="subcellular location">
    <subcellularLocation>
        <location evidence="1">Nucleus</location>
    </subcellularLocation>
</comment>
<evidence type="ECO:0000256" key="6">
    <source>
        <dbReference type="SAM" id="MobiDB-lite"/>
    </source>
</evidence>
<evidence type="ECO:0000259" key="7">
    <source>
        <dbReference type="PROSITE" id="PS51457"/>
    </source>
</evidence>
<dbReference type="GO" id="GO:0003714">
    <property type="term" value="F:transcription corepressor activity"/>
    <property type="evidence" value="ECO:0007669"/>
    <property type="project" value="InterPro"/>
</dbReference>
<dbReference type="OrthoDB" id="8186171at2759"/>
<evidence type="ECO:0000256" key="3">
    <source>
        <dbReference type="ARBA" id="ARBA00023015"/>
    </source>
</evidence>
<feature type="domain" description="BEN" evidence="7">
    <location>
        <begin position="364"/>
        <end position="461"/>
    </location>
</feature>
<dbReference type="GO" id="GO:0003677">
    <property type="term" value="F:DNA binding"/>
    <property type="evidence" value="ECO:0007669"/>
    <property type="project" value="InterPro"/>
</dbReference>
<dbReference type="GO" id="GO:0045746">
    <property type="term" value="P:negative regulation of Notch signaling pathway"/>
    <property type="evidence" value="ECO:0007669"/>
    <property type="project" value="InterPro"/>
</dbReference>
<evidence type="ECO:0000256" key="2">
    <source>
        <dbReference type="ARBA" id="ARBA00022491"/>
    </source>
</evidence>
<proteinExistence type="predicted"/>
<dbReference type="PROSITE" id="PS51457">
    <property type="entry name" value="BEN"/>
    <property type="match status" value="1"/>
</dbReference>